<name>A0ABS3KW02_9PROT</name>
<feature type="domain" description="HTH tetR-type" evidence="6">
    <location>
        <begin position="22"/>
        <end position="82"/>
    </location>
</feature>
<evidence type="ECO:0000313" key="8">
    <source>
        <dbReference type="Proteomes" id="UP001518989"/>
    </source>
</evidence>
<gene>
    <name evidence="7" type="ORF">IAI61_21735</name>
</gene>
<dbReference type="PROSITE" id="PS50977">
    <property type="entry name" value="HTH_TETR_2"/>
    <property type="match status" value="1"/>
</dbReference>
<evidence type="ECO:0000259" key="6">
    <source>
        <dbReference type="PROSITE" id="PS50977"/>
    </source>
</evidence>
<organism evidence="7 8">
    <name type="scientific">Roseomonas haemaphysalidis</name>
    <dbReference type="NCBI Taxonomy" id="2768162"/>
    <lineage>
        <taxon>Bacteria</taxon>
        <taxon>Pseudomonadati</taxon>
        <taxon>Pseudomonadota</taxon>
        <taxon>Alphaproteobacteria</taxon>
        <taxon>Acetobacterales</taxon>
        <taxon>Roseomonadaceae</taxon>
        <taxon>Roseomonas</taxon>
    </lineage>
</organism>
<dbReference type="Gene3D" id="1.10.357.10">
    <property type="entry name" value="Tetracycline Repressor, domain 2"/>
    <property type="match status" value="1"/>
</dbReference>
<evidence type="ECO:0000256" key="1">
    <source>
        <dbReference type="ARBA" id="ARBA00023015"/>
    </source>
</evidence>
<protein>
    <submittedName>
        <fullName evidence="7">TetR/AcrR family transcriptional regulator</fullName>
    </submittedName>
</protein>
<dbReference type="InterPro" id="IPR009057">
    <property type="entry name" value="Homeodomain-like_sf"/>
</dbReference>
<evidence type="ECO:0000256" key="4">
    <source>
        <dbReference type="PROSITE-ProRule" id="PRU00335"/>
    </source>
</evidence>
<dbReference type="InterPro" id="IPR041669">
    <property type="entry name" value="TetR_C_15"/>
</dbReference>
<keyword evidence="2 4" id="KW-0238">DNA-binding</keyword>
<accession>A0ABS3KW02</accession>
<reference evidence="7 8" key="1">
    <citation type="submission" date="2020-09" db="EMBL/GenBank/DDBJ databases">
        <title>Roseomonas.</title>
        <authorList>
            <person name="Zhu W."/>
        </authorList>
    </citation>
    <scope>NUCLEOTIDE SEQUENCE [LARGE SCALE GENOMIC DNA]</scope>
    <source>
        <strain evidence="7 8">573</strain>
    </source>
</reference>
<dbReference type="Pfam" id="PF00440">
    <property type="entry name" value="TetR_N"/>
    <property type="match status" value="1"/>
</dbReference>
<evidence type="ECO:0000313" key="7">
    <source>
        <dbReference type="EMBL" id="MBO1081660.1"/>
    </source>
</evidence>
<evidence type="ECO:0000256" key="2">
    <source>
        <dbReference type="ARBA" id="ARBA00023125"/>
    </source>
</evidence>
<evidence type="ECO:0000256" key="5">
    <source>
        <dbReference type="SAM" id="MobiDB-lite"/>
    </source>
</evidence>
<dbReference type="PRINTS" id="PR00455">
    <property type="entry name" value="HTHTETR"/>
</dbReference>
<comment type="caution">
    <text evidence="7">The sequence shown here is derived from an EMBL/GenBank/DDBJ whole genome shotgun (WGS) entry which is preliminary data.</text>
</comment>
<evidence type="ECO:0000256" key="3">
    <source>
        <dbReference type="ARBA" id="ARBA00023163"/>
    </source>
</evidence>
<keyword evidence="1" id="KW-0805">Transcription regulation</keyword>
<proteinExistence type="predicted"/>
<dbReference type="InterPro" id="IPR001647">
    <property type="entry name" value="HTH_TetR"/>
</dbReference>
<dbReference type="Pfam" id="PF17918">
    <property type="entry name" value="TetR_C_15"/>
    <property type="match status" value="1"/>
</dbReference>
<dbReference type="InterPro" id="IPR050109">
    <property type="entry name" value="HTH-type_TetR-like_transc_reg"/>
</dbReference>
<keyword evidence="3" id="KW-0804">Transcription</keyword>
<dbReference type="PANTHER" id="PTHR30055:SF234">
    <property type="entry name" value="HTH-TYPE TRANSCRIPTIONAL REGULATOR BETI"/>
    <property type="match status" value="1"/>
</dbReference>
<dbReference type="EMBL" id="JACTNG010000018">
    <property type="protein sequence ID" value="MBO1081660.1"/>
    <property type="molecule type" value="Genomic_DNA"/>
</dbReference>
<feature type="DNA-binding region" description="H-T-H motif" evidence="4">
    <location>
        <begin position="45"/>
        <end position="64"/>
    </location>
</feature>
<keyword evidence="8" id="KW-1185">Reference proteome</keyword>
<sequence length="208" mass="22535">MTAQPQDQRTRPRKQPRQARAQHTVNAIIEASARILEEQGHGGFTTNAVAELAGASIGTLYQYFPDKDALLGALIARETSRLVEEVEAASMVATGRGALDGVIEAAVRHQVRRPRLARLLDFEEARLPLDADTQLVRAKIVTLLADVLSRPDLPRQSNMPSATGDVLAIIRGMLDAAGERGEEGQAPLIVRVRRAVLGYLSMPDSVEA</sequence>
<feature type="region of interest" description="Disordered" evidence="5">
    <location>
        <begin position="1"/>
        <end position="21"/>
    </location>
</feature>
<dbReference type="PANTHER" id="PTHR30055">
    <property type="entry name" value="HTH-TYPE TRANSCRIPTIONAL REGULATOR RUTR"/>
    <property type="match status" value="1"/>
</dbReference>
<dbReference type="SUPFAM" id="SSF46689">
    <property type="entry name" value="Homeodomain-like"/>
    <property type="match status" value="1"/>
</dbReference>
<dbReference type="Proteomes" id="UP001518989">
    <property type="component" value="Unassembled WGS sequence"/>
</dbReference>